<gene>
    <name evidence="1" type="ORF">OLMES_2585</name>
</gene>
<dbReference type="RefSeq" id="WP_087461601.1">
    <property type="nucleotide sequence ID" value="NZ_CP021425.1"/>
</dbReference>
<organism evidence="1 2">
    <name type="scientific">Oleiphilus messinensis</name>
    <dbReference type="NCBI Taxonomy" id="141451"/>
    <lineage>
        <taxon>Bacteria</taxon>
        <taxon>Pseudomonadati</taxon>
        <taxon>Pseudomonadota</taxon>
        <taxon>Gammaproteobacteria</taxon>
        <taxon>Oceanospirillales</taxon>
        <taxon>Oleiphilaceae</taxon>
        <taxon>Oleiphilus</taxon>
    </lineage>
</organism>
<reference evidence="1 2" key="1">
    <citation type="submission" date="2017-05" db="EMBL/GenBank/DDBJ databases">
        <title>Genomic insights into alkan degradation activity of Oleiphilus messinensis.</title>
        <authorList>
            <person name="Kozyavkin S.A."/>
            <person name="Slesarev A.I."/>
            <person name="Golyshin P.N."/>
            <person name="Korzhenkov A."/>
            <person name="Golyshina O.N."/>
            <person name="Toshchakov S.V."/>
        </authorList>
    </citation>
    <scope>NUCLEOTIDE SEQUENCE [LARGE SCALE GENOMIC DNA]</scope>
    <source>
        <strain evidence="1 2">ME102</strain>
    </source>
</reference>
<sequence>MNLSLRLLPLLWSRVLLFSGQIRFPGLIRLQGLILLLGLPFTATMAIEKITVVSDEWQNYAEQDGTGYYFDLLRAIYPETQYHLEFSIVPYSRSLYLVEYNKANIVLGIYQGELPDARLSQYVVERDLVDALVTPELASKWRGPESLTGEVVIAKLGYGFDKVTEIKMVYVEQPKVINMVKMLKARRVSAILDYEEDLKAYIDEGGLGSAFKIKKSVLAVNTYFGFSGDAQGKALQSRFNSEFKRLWDSGKIQALMLENTGSLAGLPEHP</sequence>
<dbReference type="EMBL" id="CP021425">
    <property type="protein sequence ID" value="ARU56635.1"/>
    <property type="molecule type" value="Genomic_DNA"/>
</dbReference>
<dbReference type="SUPFAM" id="SSF53850">
    <property type="entry name" value="Periplasmic binding protein-like II"/>
    <property type="match status" value="1"/>
</dbReference>
<evidence type="ECO:0000313" key="2">
    <source>
        <dbReference type="Proteomes" id="UP000196027"/>
    </source>
</evidence>
<dbReference type="OrthoDB" id="6300773at2"/>
<dbReference type="Gene3D" id="3.40.190.10">
    <property type="entry name" value="Periplasmic binding protein-like II"/>
    <property type="match status" value="2"/>
</dbReference>
<dbReference type="Proteomes" id="UP000196027">
    <property type="component" value="Chromosome"/>
</dbReference>
<proteinExistence type="predicted"/>
<evidence type="ECO:0000313" key="1">
    <source>
        <dbReference type="EMBL" id="ARU56635.1"/>
    </source>
</evidence>
<protein>
    <submittedName>
        <fullName evidence="1">Family 3 extracellular solute-binding protein</fullName>
    </submittedName>
</protein>
<dbReference type="AlphaFoldDB" id="A0A1Y0IAY6"/>
<name>A0A1Y0IAY6_9GAMM</name>
<dbReference type="KEGG" id="ome:OLMES_2585"/>
<keyword evidence="2" id="KW-1185">Reference proteome</keyword>
<accession>A0A1Y0IAY6</accession>